<dbReference type="GO" id="GO:0005506">
    <property type="term" value="F:iron ion binding"/>
    <property type="evidence" value="ECO:0007669"/>
    <property type="project" value="UniProtKB-ARBA"/>
</dbReference>
<gene>
    <name evidence="1" type="ORF">BK123_29855</name>
</gene>
<comment type="caution">
    <text evidence="1">The sequence shown here is derived from an EMBL/GenBank/DDBJ whole genome shotgun (WGS) entry which is preliminary data.</text>
</comment>
<evidence type="ECO:0000313" key="1">
    <source>
        <dbReference type="EMBL" id="OME88753.1"/>
    </source>
</evidence>
<dbReference type="STRING" id="1401.BK123_29855"/>
<organism evidence="1 2">
    <name type="scientific">Paenibacillus lautus</name>
    <name type="common">Bacillus lautus</name>
    <dbReference type="NCBI Taxonomy" id="1401"/>
    <lineage>
        <taxon>Bacteria</taxon>
        <taxon>Bacillati</taxon>
        <taxon>Bacillota</taxon>
        <taxon>Bacilli</taxon>
        <taxon>Bacillales</taxon>
        <taxon>Paenibacillaceae</taxon>
        <taxon>Paenibacillus</taxon>
    </lineage>
</organism>
<dbReference type="AlphaFoldDB" id="A0A1R1AT41"/>
<protein>
    <submittedName>
        <fullName evidence="1">Phytanoyl-CoA dioxygenase</fullName>
    </submittedName>
</protein>
<dbReference type="PANTHER" id="PTHR20883:SF48">
    <property type="entry name" value="ECTOINE DIOXYGENASE"/>
    <property type="match status" value="1"/>
</dbReference>
<dbReference type="SUPFAM" id="SSF51197">
    <property type="entry name" value="Clavaminate synthase-like"/>
    <property type="match status" value="1"/>
</dbReference>
<sequence length="248" mass="28500">MMTTQALSKQEVEFYKENGYYLYKKPLFSAEKMQVLTSIFEEQLEEKGSKLSDELDTPHFRDERLLDFLLSDEVLDLVEPIIGPNIGLWSSHFICKDPHVGRATPWHEDSAYWNGRLSSFDKIITVWLAIDRSWKENGCMRVIPGTHRNGFSDYEEVDRASNLFDTQIKSGSVDESQAVYFELEAGECSLHDSRIIHGAAPNTSPYRRCGYTMRYFSTEALVYPDKNPGFKVWLARGKNIAGTKFVNE</sequence>
<dbReference type="Gene3D" id="2.60.120.620">
    <property type="entry name" value="q2cbj1_9rhob like domain"/>
    <property type="match status" value="1"/>
</dbReference>
<dbReference type="PANTHER" id="PTHR20883">
    <property type="entry name" value="PHYTANOYL-COA DIOXYGENASE DOMAIN CONTAINING 1"/>
    <property type="match status" value="1"/>
</dbReference>
<dbReference type="GO" id="GO:0016706">
    <property type="term" value="F:2-oxoglutarate-dependent dioxygenase activity"/>
    <property type="evidence" value="ECO:0007669"/>
    <property type="project" value="UniProtKB-ARBA"/>
</dbReference>
<reference evidence="1 2" key="1">
    <citation type="submission" date="2016-11" db="EMBL/GenBank/DDBJ databases">
        <title>Paenibacillus species isolates.</title>
        <authorList>
            <person name="Beno S.M."/>
        </authorList>
    </citation>
    <scope>NUCLEOTIDE SEQUENCE [LARGE SCALE GENOMIC DNA]</scope>
    <source>
        <strain evidence="1 2">FSL F4-0100</strain>
    </source>
</reference>
<dbReference type="Pfam" id="PF05721">
    <property type="entry name" value="PhyH"/>
    <property type="match status" value="1"/>
</dbReference>
<keyword evidence="1" id="KW-0560">Oxidoreductase</keyword>
<dbReference type="OrthoDB" id="9814777at2"/>
<name>A0A1R1AT41_PAELA</name>
<dbReference type="InterPro" id="IPR008775">
    <property type="entry name" value="Phytyl_CoA_dOase-like"/>
</dbReference>
<dbReference type="RefSeq" id="WP_076325975.1">
    <property type="nucleotide sequence ID" value="NZ_MRTF01000013.1"/>
</dbReference>
<accession>A0A1R1AT41</accession>
<proteinExistence type="predicted"/>
<keyword evidence="1" id="KW-0223">Dioxygenase</keyword>
<dbReference type="Proteomes" id="UP000187074">
    <property type="component" value="Unassembled WGS sequence"/>
</dbReference>
<evidence type="ECO:0000313" key="2">
    <source>
        <dbReference type="Proteomes" id="UP000187074"/>
    </source>
</evidence>
<dbReference type="EMBL" id="MRTF01000013">
    <property type="protein sequence ID" value="OME88753.1"/>
    <property type="molecule type" value="Genomic_DNA"/>
</dbReference>